<organism evidence="1 2">
    <name type="scientific">Senna tora</name>
    <dbReference type="NCBI Taxonomy" id="362788"/>
    <lineage>
        <taxon>Eukaryota</taxon>
        <taxon>Viridiplantae</taxon>
        <taxon>Streptophyta</taxon>
        <taxon>Embryophyta</taxon>
        <taxon>Tracheophyta</taxon>
        <taxon>Spermatophyta</taxon>
        <taxon>Magnoliopsida</taxon>
        <taxon>eudicotyledons</taxon>
        <taxon>Gunneridae</taxon>
        <taxon>Pentapetalae</taxon>
        <taxon>rosids</taxon>
        <taxon>fabids</taxon>
        <taxon>Fabales</taxon>
        <taxon>Fabaceae</taxon>
        <taxon>Caesalpinioideae</taxon>
        <taxon>Cassia clade</taxon>
        <taxon>Senna</taxon>
    </lineage>
</organism>
<evidence type="ECO:0000313" key="1">
    <source>
        <dbReference type="EMBL" id="KAF7805201.1"/>
    </source>
</evidence>
<reference evidence="1" key="1">
    <citation type="submission" date="2020-09" db="EMBL/GenBank/DDBJ databases">
        <title>Genome-Enabled Discovery of Anthraquinone Biosynthesis in Senna tora.</title>
        <authorList>
            <person name="Kang S.-H."/>
            <person name="Pandey R.P."/>
            <person name="Lee C.-M."/>
            <person name="Sim J.-S."/>
            <person name="Jeong J.-T."/>
            <person name="Choi B.-S."/>
            <person name="Jung M."/>
            <person name="Ginzburg D."/>
            <person name="Zhao K."/>
            <person name="Won S.Y."/>
            <person name="Oh T.-J."/>
            <person name="Yu Y."/>
            <person name="Kim N.-H."/>
            <person name="Lee O.R."/>
            <person name="Lee T.-H."/>
            <person name="Bashyal P."/>
            <person name="Kim T.-S."/>
            <person name="Lee W.-H."/>
            <person name="Kawkins C."/>
            <person name="Kim C.-K."/>
            <person name="Kim J.S."/>
            <person name="Ahn B.O."/>
            <person name="Rhee S.Y."/>
            <person name="Sohng J.K."/>
        </authorList>
    </citation>
    <scope>NUCLEOTIDE SEQUENCE</scope>
    <source>
        <tissue evidence="1">Leaf</tissue>
    </source>
</reference>
<dbReference type="EMBL" id="JAAIUW010000013">
    <property type="protein sequence ID" value="KAF7805201.1"/>
    <property type="molecule type" value="Genomic_DNA"/>
</dbReference>
<name>A0A834SKA7_9FABA</name>
<gene>
    <name evidence="1" type="ORF">G2W53_044312</name>
</gene>
<keyword evidence="2" id="KW-1185">Reference proteome</keyword>
<evidence type="ECO:0000313" key="2">
    <source>
        <dbReference type="Proteomes" id="UP000634136"/>
    </source>
</evidence>
<proteinExistence type="predicted"/>
<dbReference type="AlphaFoldDB" id="A0A834SKA7"/>
<protein>
    <submittedName>
        <fullName evidence="1">Putative ribonuclease H protein</fullName>
    </submittedName>
</protein>
<accession>A0A834SKA7</accession>
<sequence length="168" mass="19372">MDPLDQRETGMAVPRGIHDQLDSHIRIRFKANFSDIEVPGHFQSFNHAPELGMQNTTLANRAIKAHKIVSILIPNQASTSCLLHRSHEPFSEQLPGALNPRTRGDQKISKRELLLHELKYLVFIFSTPKLKKSYHLNLINVRPYSILKFPSILARNILLQHKRFLLRL</sequence>
<comment type="caution">
    <text evidence="1">The sequence shown here is derived from an EMBL/GenBank/DDBJ whole genome shotgun (WGS) entry which is preliminary data.</text>
</comment>
<dbReference type="Proteomes" id="UP000634136">
    <property type="component" value="Unassembled WGS sequence"/>
</dbReference>